<dbReference type="EMBL" id="CYGX02000045">
    <property type="protein sequence ID" value="SIT43869.1"/>
    <property type="molecule type" value="Genomic_DNA"/>
</dbReference>
<dbReference type="Proteomes" id="UP000187012">
    <property type="component" value="Unassembled WGS sequence"/>
</dbReference>
<feature type="compositionally biased region" description="Polar residues" evidence="1">
    <location>
        <begin position="1"/>
        <end position="13"/>
    </location>
</feature>
<evidence type="ECO:0000313" key="3">
    <source>
        <dbReference type="Proteomes" id="UP000187012"/>
    </source>
</evidence>
<evidence type="ECO:0000256" key="1">
    <source>
        <dbReference type="SAM" id="MobiDB-lite"/>
    </source>
</evidence>
<accession>A0A1N7S8Y0</accession>
<reference evidence="2 3" key="1">
    <citation type="submission" date="2016-12" db="EMBL/GenBank/DDBJ databases">
        <authorList>
            <person name="Song W.-J."/>
            <person name="Kurnit D.M."/>
        </authorList>
    </citation>
    <scope>NUCLEOTIDE SEQUENCE [LARGE SCALE GENOMIC DNA]</scope>
    <source>
        <strain evidence="2 3">STM7296</strain>
    </source>
</reference>
<keyword evidence="3" id="KW-1185">Reference proteome</keyword>
<organism evidence="2 3">
    <name type="scientific">Paraburkholderia ribeironis</name>
    <dbReference type="NCBI Taxonomy" id="1247936"/>
    <lineage>
        <taxon>Bacteria</taxon>
        <taxon>Pseudomonadati</taxon>
        <taxon>Pseudomonadota</taxon>
        <taxon>Betaproteobacteria</taxon>
        <taxon>Burkholderiales</taxon>
        <taxon>Burkholderiaceae</taxon>
        <taxon>Paraburkholderia</taxon>
    </lineage>
</organism>
<evidence type="ECO:0000313" key="2">
    <source>
        <dbReference type="EMBL" id="SIT43869.1"/>
    </source>
</evidence>
<protein>
    <submittedName>
        <fullName evidence="2">Uncharacterized protein</fullName>
    </submittedName>
</protein>
<gene>
    <name evidence="2" type="ORF">BN2475_450117</name>
</gene>
<dbReference type="AlphaFoldDB" id="A0A1N7S8Y0"/>
<feature type="region of interest" description="Disordered" evidence="1">
    <location>
        <begin position="1"/>
        <end position="55"/>
    </location>
</feature>
<name>A0A1N7S8Y0_9BURK</name>
<sequence>MTTLCDSVNSHFGTVSPPRTPSGLPGNTSDQKRTNAQDWLGMPTRFTAPPISTKR</sequence>
<proteinExistence type="predicted"/>